<dbReference type="RefSeq" id="WP_210807067.1">
    <property type="nucleotide sequence ID" value="NZ_JAGQDG010000002.1"/>
</dbReference>
<sequence>MTVTLILSALFMGLAGSLHCVVMCGPASAAVVQACGAGRPSVWGGFHLGRVAGYAAAGAVAAGSVALLAQLSQWSPALRPLWTLAHMAGLGLGLWLLWRGEQPTWLDRSGRSGSEGLQGHAPGWKPVVGPLKAGAAGLVWFAWPCGLLQSALLVAALANGPAGGGAVMAAFALGSSPALGLGPHLWRKLASGHPHGDFGVRLQRGLTRFAGALLAGSSAWALGHGLWAQIWAFCVS</sequence>
<name>A0ABS5DUL3_9BURK</name>
<evidence type="ECO:0000256" key="2">
    <source>
        <dbReference type="SAM" id="SignalP"/>
    </source>
</evidence>
<dbReference type="PANTHER" id="PTHR42208">
    <property type="entry name" value="HEAVY METAL TRANSPORTER-RELATED"/>
    <property type="match status" value="1"/>
</dbReference>
<keyword evidence="1" id="KW-0812">Transmembrane</keyword>
<dbReference type="Pfam" id="PF13386">
    <property type="entry name" value="DsbD_2"/>
    <property type="match status" value="1"/>
</dbReference>
<feature type="transmembrane region" description="Helical" evidence="1">
    <location>
        <begin position="206"/>
        <end position="227"/>
    </location>
</feature>
<protein>
    <submittedName>
        <fullName evidence="4">Sulfite exporter TauE/SafE family protein</fullName>
    </submittedName>
</protein>
<feature type="domain" description="Urease accessory protein UreH-like transmembrane" evidence="3">
    <location>
        <begin position="9"/>
        <end position="215"/>
    </location>
</feature>
<keyword evidence="1" id="KW-0472">Membrane</keyword>
<evidence type="ECO:0000313" key="4">
    <source>
        <dbReference type="EMBL" id="MBQ0934784.1"/>
    </source>
</evidence>
<organism evidence="4 5">
    <name type="scientific">Ideonella paludis</name>
    <dbReference type="NCBI Taxonomy" id="1233411"/>
    <lineage>
        <taxon>Bacteria</taxon>
        <taxon>Pseudomonadati</taxon>
        <taxon>Pseudomonadota</taxon>
        <taxon>Betaproteobacteria</taxon>
        <taxon>Burkholderiales</taxon>
        <taxon>Sphaerotilaceae</taxon>
        <taxon>Ideonella</taxon>
    </lineage>
</organism>
<feature type="transmembrane region" description="Helical" evidence="1">
    <location>
        <begin position="50"/>
        <end position="69"/>
    </location>
</feature>
<dbReference type="Proteomes" id="UP000672097">
    <property type="component" value="Unassembled WGS sequence"/>
</dbReference>
<dbReference type="EMBL" id="JAGQDG010000002">
    <property type="protein sequence ID" value="MBQ0934784.1"/>
    <property type="molecule type" value="Genomic_DNA"/>
</dbReference>
<comment type="caution">
    <text evidence="4">The sequence shown here is derived from an EMBL/GenBank/DDBJ whole genome shotgun (WGS) entry which is preliminary data.</text>
</comment>
<keyword evidence="2" id="KW-0732">Signal</keyword>
<feature type="transmembrane region" description="Helical" evidence="1">
    <location>
        <begin position="165"/>
        <end position="186"/>
    </location>
</feature>
<dbReference type="InterPro" id="IPR039447">
    <property type="entry name" value="UreH-like_TM_dom"/>
</dbReference>
<dbReference type="PANTHER" id="PTHR42208:SF1">
    <property type="entry name" value="HEAVY METAL TRANSPORTER"/>
    <property type="match status" value="1"/>
</dbReference>
<feature type="chain" id="PRO_5047172744" evidence="2">
    <location>
        <begin position="30"/>
        <end position="236"/>
    </location>
</feature>
<evidence type="ECO:0000256" key="1">
    <source>
        <dbReference type="SAM" id="Phobius"/>
    </source>
</evidence>
<evidence type="ECO:0000313" key="5">
    <source>
        <dbReference type="Proteomes" id="UP000672097"/>
    </source>
</evidence>
<reference evidence="4 5" key="1">
    <citation type="submission" date="2021-04" db="EMBL/GenBank/DDBJ databases">
        <title>The genome sequence of type strain Ideonella paludis KCTC 32238.</title>
        <authorList>
            <person name="Liu Y."/>
        </authorList>
    </citation>
    <scope>NUCLEOTIDE SEQUENCE [LARGE SCALE GENOMIC DNA]</scope>
    <source>
        <strain evidence="4 5">KCTC 32238</strain>
    </source>
</reference>
<keyword evidence="1" id="KW-1133">Transmembrane helix</keyword>
<accession>A0ABS5DUL3</accession>
<proteinExistence type="predicted"/>
<feature type="transmembrane region" description="Helical" evidence="1">
    <location>
        <begin position="81"/>
        <end position="98"/>
    </location>
</feature>
<evidence type="ECO:0000259" key="3">
    <source>
        <dbReference type="Pfam" id="PF13386"/>
    </source>
</evidence>
<keyword evidence="5" id="KW-1185">Reference proteome</keyword>
<gene>
    <name evidence="4" type="ORF">KAK11_05530</name>
</gene>
<feature type="transmembrane region" description="Helical" evidence="1">
    <location>
        <begin position="138"/>
        <end position="158"/>
    </location>
</feature>
<feature type="signal peptide" evidence="2">
    <location>
        <begin position="1"/>
        <end position="29"/>
    </location>
</feature>